<organism evidence="2 3">
    <name type="scientific">Rhinopithecimicrobium faecis</name>
    <dbReference type="NCBI Taxonomy" id="2820698"/>
    <lineage>
        <taxon>Bacteria</taxon>
        <taxon>Pseudomonadati</taxon>
        <taxon>Bacteroidota</taxon>
        <taxon>Sphingobacteriia</taxon>
        <taxon>Sphingobacteriales</taxon>
        <taxon>Sphingobacteriaceae</taxon>
        <taxon>Rhinopithecimicrobium</taxon>
    </lineage>
</organism>
<evidence type="ECO:0000259" key="1">
    <source>
        <dbReference type="Pfam" id="PF13460"/>
    </source>
</evidence>
<accession>A0A8T4HB88</accession>
<protein>
    <submittedName>
        <fullName evidence="2">NAD(P)H-binding protein</fullName>
    </submittedName>
</protein>
<dbReference type="InterPro" id="IPR016040">
    <property type="entry name" value="NAD(P)-bd_dom"/>
</dbReference>
<dbReference type="SUPFAM" id="SSF51735">
    <property type="entry name" value="NAD(P)-binding Rossmann-fold domains"/>
    <property type="match status" value="1"/>
</dbReference>
<dbReference type="PANTHER" id="PTHR14097:SF7">
    <property type="entry name" value="OXIDOREDUCTASE HTATIP2"/>
    <property type="match status" value="1"/>
</dbReference>
<dbReference type="AlphaFoldDB" id="A0A8T4HB88"/>
<dbReference type="RefSeq" id="WP_353547032.1">
    <property type="nucleotide sequence ID" value="NZ_JAGKSB010000008.1"/>
</dbReference>
<dbReference type="Gene3D" id="3.40.50.720">
    <property type="entry name" value="NAD(P)-binding Rossmann-like Domain"/>
    <property type="match status" value="1"/>
</dbReference>
<sequence length="214" mass="23618">MKAIIIGATGATGKELINVLLADNSIKEIVALVRSPLSAKHPKLTAVVVDFDRLEEWEKYIQGDLAFSCLGTTLKAAGSKEAQFKVDYEYQYAFAKIAKRNKIPTFLLVSSSSANASSFIFYSKIKGQLEEAITALHFDSFTIFRPGPLVRPHTDRAGEKLGVTVVEFFNALGILKSMKPLPVNSLALLMHRYSKNPKAGKSILESRQILKELE</sequence>
<name>A0A8T4HB88_9SPHI</name>
<gene>
    <name evidence="2" type="ORF">J5U18_08160</name>
</gene>
<dbReference type="Proteomes" id="UP000679691">
    <property type="component" value="Unassembled WGS sequence"/>
</dbReference>
<dbReference type="InterPro" id="IPR036291">
    <property type="entry name" value="NAD(P)-bd_dom_sf"/>
</dbReference>
<dbReference type="PANTHER" id="PTHR14097">
    <property type="entry name" value="OXIDOREDUCTASE HTATIP2"/>
    <property type="match status" value="1"/>
</dbReference>
<keyword evidence="3" id="KW-1185">Reference proteome</keyword>
<comment type="caution">
    <text evidence="2">The sequence shown here is derived from an EMBL/GenBank/DDBJ whole genome shotgun (WGS) entry which is preliminary data.</text>
</comment>
<evidence type="ECO:0000313" key="3">
    <source>
        <dbReference type="Proteomes" id="UP000679691"/>
    </source>
</evidence>
<evidence type="ECO:0000313" key="2">
    <source>
        <dbReference type="EMBL" id="MBP3943535.1"/>
    </source>
</evidence>
<dbReference type="EMBL" id="JAGKSB010000008">
    <property type="protein sequence ID" value="MBP3943535.1"/>
    <property type="molecule type" value="Genomic_DNA"/>
</dbReference>
<feature type="domain" description="NAD(P)-binding" evidence="1">
    <location>
        <begin position="7"/>
        <end position="151"/>
    </location>
</feature>
<proteinExistence type="predicted"/>
<reference evidence="2" key="1">
    <citation type="submission" date="2021-03" db="EMBL/GenBank/DDBJ databases">
        <authorList>
            <person name="Lu T."/>
            <person name="Wang Q."/>
            <person name="Han X."/>
        </authorList>
    </citation>
    <scope>NUCLEOTIDE SEQUENCE</scope>
    <source>
        <strain evidence="2">WQ 2009</strain>
    </source>
</reference>
<dbReference type="Pfam" id="PF13460">
    <property type="entry name" value="NAD_binding_10"/>
    <property type="match status" value="1"/>
</dbReference>